<dbReference type="AlphaFoldDB" id="A0A0F9CF87"/>
<evidence type="ECO:0000313" key="1">
    <source>
        <dbReference type="EMBL" id="KKL47739.1"/>
    </source>
</evidence>
<sequence length="127" mass="13968">AHLLDALRKAGLPEWPFGYEGRAEDRLDGSALKTLALGRTWVGQTSAGLQFMQEIGAEGKVAFRSTQSLITGNASMRGDILCLKSSYILMGRKRCGYVYRNPGGTLEENNAYVYVSPTVLMFFSPVR</sequence>
<proteinExistence type="predicted"/>
<reference evidence="1" key="1">
    <citation type="journal article" date="2015" name="Nature">
        <title>Complex archaea that bridge the gap between prokaryotes and eukaryotes.</title>
        <authorList>
            <person name="Spang A."/>
            <person name="Saw J.H."/>
            <person name="Jorgensen S.L."/>
            <person name="Zaremba-Niedzwiedzka K."/>
            <person name="Martijn J."/>
            <person name="Lind A.E."/>
            <person name="van Eijk R."/>
            <person name="Schleper C."/>
            <person name="Guy L."/>
            <person name="Ettema T.J."/>
        </authorList>
    </citation>
    <scope>NUCLEOTIDE SEQUENCE</scope>
</reference>
<accession>A0A0F9CF87</accession>
<comment type="caution">
    <text evidence="1">The sequence shown here is derived from an EMBL/GenBank/DDBJ whole genome shotgun (WGS) entry which is preliminary data.</text>
</comment>
<feature type="non-terminal residue" evidence="1">
    <location>
        <position position="1"/>
    </location>
</feature>
<name>A0A0F9CF87_9ZZZZ</name>
<organism evidence="1">
    <name type="scientific">marine sediment metagenome</name>
    <dbReference type="NCBI Taxonomy" id="412755"/>
    <lineage>
        <taxon>unclassified sequences</taxon>
        <taxon>metagenomes</taxon>
        <taxon>ecological metagenomes</taxon>
    </lineage>
</organism>
<gene>
    <name evidence="1" type="ORF">LCGC14_2332510</name>
</gene>
<dbReference type="EMBL" id="LAZR01033561">
    <property type="protein sequence ID" value="KKL47739.1"/>
    <property type="molecule type" value="Genomic_DNA"/>
</dbReference>
<protein>
    <submittedName>
        <fullName evidence="1">Uncharacterized protein</fullName>
    </submittedName>
</protein>